<name>A0A8A7KDN3_9FIRM</name>
<gene>
    <name evidence="1" type="primary">yabP</name>
    <name evidence="1" type="ORF">GM661_16115</name>
</gene>
<proteinExistence type="predicted"/>
<organism evidence="1 2">
    <name type="scientific">Iocasia fonsfrigidae</name>
    <dbReference type="NCBI Taxonomy" id="2682810"/>
    <lineage>
        <taxon>Bacteria</taxon>
        <taxon>Bacillati</taxon>
        <taxon>Bacillota</taxon>
        <taxon>Clostridia</taxon>
        <taxon>Halanaerobiales</taxon>
        <taxon>Halanaerobiaceae</taxon>
        <taxon>Iocasia</taxon>
    </lineage>
</organism>
<evidence type="ECO:0000313" key="1">
    <source>
        <dbReference type="EMBL" id="QTL99370.1"/>
    </source>
</evidence>
<dbReference type="InterPro" id="IPR012504">
    <property type="entry name" value="Spore_YabP"/>
</dbReference>
<dbReference type="Gene3D" id="2.60.40.2000">
    <property type="match status" value="1"/>
</dbReference>
<protein>
    <submittedName>
        <fullName evidence="1">Sporulation protein YabP</fullName>
    </submittedName>
</protein>
<reference evidence="1" key="1">
    <citation type="submission" date="2019-12" db="EMBL/GenBank/DDBJ databases">
        <authorList>
            <person name="zhang j."/>
            <person name="sun C.M."/>
        </authorList>
    </citation>
    <scope>NUCLEOTIDE SEQUENCE</scope>
    <source>
        <strain evidence="1">NS-1</strain>
    </source>
</reference>
<dbReference type="Proteomes" id="UP000665020">
    <property type="component" value="Chromosome"/>
</dbReference>
<dbReference type="AlphaFoldDB" id="A0A8A7KDN3"/>
<dbReference type="GO" id="GO:0030435">
    <property type="term" value="P:sporulation resulting in formation of a cellular spore"/>
    <property type="evidence" value="ECO:0007669"/>
    <property type="project" value="InterPro"/>
</dbReference>
<dbReference type="Pfam" id="PF07873">
    <property type="entry name" value="YabP"/>
    <property type="match status" value="1"/>
</dbReference>
<keyword evidence="2" id="KW-1185">Reference proteome</keyword>
<sequence length="95" mass="10639">MKNQQDTGKENIAAHSFSLNNRKQLNMTGVKEVVTFNENKVILQTTQGNLSIKGEDLNIHNLNLDDGSVKIEGYVSSLEYTDKINSKGLLNKLFK</sequence>
<evidence type="ECO:0000313" key="2">
    <source>
        <dbReference type="Proteomes" id="UP000665020"/>
    </source>
</evidence>
<dbReference type="KEGG" id="ifn:GM661_16115"/>
<dbReference type="NCBIfam" id="TIGR02892">
    <property type="entry name" value="spore_yabP"/>
    <property type="match status" value="1"/>
</dbReference>
<dbReference type="PIRSF" id="PIRSF011576">
    <property type="entry name" value="YabP"/>
    <property type="match status" value="1"/>
</dbReference>
<dbReference type="RefSeq" id="WP_230867726.1">
    <property type="nucleotide sequence ID" value="NZ_CP046640.1"/>
</dbReference>
<accession>A0A8A7KDN3</accession>
<dbReference type="InterPro" id="IPR022476">
    <property type="entry name" value="Spore_YabP/YqfC"/>
</dbReference>
<dbReference type="InterPro" id="IPR038705">
    <property type="entry name" value="YabP_sf"/>
</dbReference>
<dbReference type="EMBL" id="CP046640">
    <property type="protein sequence ID" value="QTL99370.1"/>
    <property type="molecule type" value="Genomic_DNA"/>
</dbReference>